<dbReference type="PANTHER" id="PTHR11638:SF175">
    <property type="entry name" value="ATP-DEPENDENT CLP PROTEASE, ATP-BINDING SUBUNIT CLPC"/>
    <property type="match status" value="1"/>
</dbReference>
<dbReference type="InterPro" id="IPR050130">
    <property type="entry name" value="ClpA_ClpB"/>
</dbReference>
<evidence type="ECO:0000256" key="2">
    <source>
        <dbReference type="ARBA" id="ARBA00022840"/>
    </source>
</evidence>
<dbReference type="STRING" id="1882918.BCY86_08535"/>
<evidence type="ECO:0000259" key="6">
    <source>
        <dbReference type="SMART" id="SM01086"/>
    </source>
</evidence>
<dbReference type="InterPro" id="IPR003593">
    <property type="entry name" value="AAA+_ATPase"/>
</dbReference>
<feature type="region of interest" description="Disordered" evidence="4">
    <location>
        <begin position="159"/>
        <end position="213"/>
    </location>
</feature>
<feature type="domain" description="AAA+ ATPase" evidence="5">
    <location>
        <begin position="280"/>
        <end position="418"/>
    </location>
</feature>
<dbReference type="OrthoDB" id="5477619at2"/>
<dbReference type="InterPro" id="IPR027417">
    <property type="entry name" value="P-loop_NTPase"/>
</dbReference>
<keyword evidence="3" id="KW-0143">Chaperone</keyword>
<evidence type="ECO:0000256" key="4">
    <source>
        <dbReference type="SAM" id="MobiDB-lite"/>
    </source>
</evidence>
<evidence type="ECO:0000313" key="7">
    <source>
        <dbReference type="EMBL" id="APS00719.1"/>
    </source>
</evidence>
<evidence type="ECO:0000313" key="8">
    <source>
        <dbReference type="Proteomes" id="UP000185544"/>
    </source>
</evidence>
<feature type="domain" description="AAA+ ATPase" evidence="5">
    <location>
        <begin position="550"/>
        <end position="730"/>
    </location>
</feature>
<name>A0A1L6MZ08_9BACT</name>
<feature type="compositionally biased region" description="Pro residues" evidence="4">
    <location>
        <begin position="191"/>
        <end position="202"/>
    </location>
</feature>
<dbReference type="InterPro" id="IPR036628">
    <property type="entry name" value="Clp_N_dom_sf"/>
</dbReference>
<reference evidence="7 8" key="1">
    <citation type="submission" date="2016-08" db="EMBL/GenBank/DDBJ databases">
        <title>Identification and validation of antigenic proteins from Pajaroellobacter abortibovis using de-novo genome sequence assembly and reverse vaccinology.</title>
        <authorList>
            <person name="Welly B.T."/>
            <person name="Miller M.R."/>
            <person name="Stott J.L."/>
            <person name="Blanchard M.T."/>
            <person name="Islas-Trejo A.D."/>
            <person name="O'Rourke S.M."/>
            <person name="Young A.E."/>
            <person name="Medrano J.F."/>
            <person name="Van Eenennaam A.L."/>
        </authorList>
    </citation>
    <scope>NUCLEOTIDE SEQUENCE [LARGE SCALE GENOMIC DNA]</scope>
    <source>
        <strain evidence="7 8">BTF92-0548A/99-0131</strain>
    </source>
</reference>
<organism evidence="7 8">
    <name type="scientific">Pajaroellobacter abortibovis</name>
    <dbReference type="NCBI Taxonomy" id="1882918"/>
    <lineage>
        <taxon>Bacteria</taxon>
        <taxon>Pseudomonadati</taxon>
        <taxon>Myxococcota</taxon>
        <taxon>Polyangia</taxon>
        <taxon>Polyangiales</taxon>
        <taxon>Polyangiaceae</taxon>
    </lineage>
</organism>
<dbReference type="SUPFAM" id="SSF52540">
    <property type="entry name" value="P-loop containing nucleoside triphosphate hydrolases"/>
    <property type="match status" value="2"/>
</dbReference>
<dbReference type="Pfam" id="PF07724">
    <property type="entry name" value="AAA_2"/>
    <property type="match status" value="1"/>
</dbReference>
<evidence type="ECO:0000256" key="3">
    <source>
        <dbReference type="ARBA" id="ARBA00023186"/>
    </source>
</evidence>
<keyword evidence="8" id="KW-1185">Reference proteome</keyword>
<dbReference type="GO" id="GO:0016887">
    <property type="term" value="F:ATP hydrolysis activity"/>
    <property type="evidence" value="ECO:0007669"/>
    <property type="project" value="InterPro"/>
</dbReference>
<evidence type="ECO:0000256" key="1">
    <source>
        <dbReference type="ARBA" id="ARBA00022741"/>
    </source>
</evidence>
<dbReference type="GO" id="GO:0005524">
    <property type="term" value="F:ATP binding"/>
    <property type="evidence" value="ECO:0007669"/>
    <property type="project" value="UniProtKB-KW"/>
</dbReference>
<dbReference type="Gene3D" id="3.40.50.300">
    <property type="entry name" value="P-loop containing nucleotide triphosphate hydrolases"/>
    <property type="match status" value="2"/>
</dbReference>
<dbReference type="CDD" id="cd00009">
    <property type="entry name" value="AAA"/>
    <property type="match status" value="1"/>
</dbReference>
<dbReference type="Pfam" id="PF17871">
    <property type="entry name" value="AAA_lid_9"/>
    <property type="match status" value="1"/>
</dbReference>
<dbReference type="Gene3D" id="1.10.8.60">
    <property type="match status" value="2"/>
</dbReference>
<dbReference type="Pfam" id="PF00004">
    <property type="entry name" value="AAA"/>
    <property type="match status" value="1"/>
</dbReference>
<evidence type="ECO:0000259" key="5">
    <source>
        <dbReference type="SMART" id="SM00382"/>
    </source>
</evidence>
<dbReference type="CDD" id="cd19499">
    <property type="entry name" value="RecA-like_ClpB_Hsp104-like"/>
    <property type="match status" value="1"/>
</dbReference>
<dbReference type="SMART" id="SM01086">
    <property type="entry name" value="ClpB_D2-small"/>
    <property type="match status" value="1"/>
</dbReference>
<dbReference type="GO" id="GO:0005737">
    <property type="term" value="C:cytoplasm"/>
    <property type="evidence" value="ECO:0007669"/>
    <property type="project" value="TreeGrafter"/>
</dbReference>
<gene>
    <name evidence="7" type="ORF">BCY86_08535</name>
</gene>
<dbReference type="GO" id="GO:0034605">
    <property type="term" value="P:cellular response to heat"/>
    <property type="evidence" value="ECO:0007669"/>
    <property type="project" value="TreeGrafter"/>
</dbReference>
<feature type="compositionally biased region" description="Basic and acidic residues" evidence="4">
    <location>
        <begin position="166"/>
        <end position="177"/>
    </location>
</feature>
<dbReference type="RefSeq" id="WP_075277388.1">
    <property type="nucleotide sequence ID" value="NZ_CP016908.1"/>
</dbReference>
<dbReference type="SMART" id="SM00382">
    <property type="entry name" value="AAA"/>
    <property type="match status" value="2"/>
</dbReference>
<dbReference type="PRINTS" id="PR00300">
    <property type="entry name" value="CLPPROTEASEA"/>
</dbReference>
<dbReference type="InterPro" id="IPR019489">
    <property type="entry name" value="Clp_ATPase_C"/>
</dbReference>
<keyword evidence="1" id="KW-0547">Nucleotide-binding</keyword>
<dbReference type="InterPro" id="IPR003959">
    <property type="entry name" value="ATPase_AAA_core"/>
</dbReference>
<dbReference type="InterPro" id="IPR041546">
    <property type="entry name" value="ClpA/ClpB_AAA_lid"/>
</dbReference>
<dbReference type="PANTHER" id="PTHR11638">
    <property type="entry name" value="ATP-DEPENDENT CLP PROTEASE"/>
    <property type="match status" value="1"/>
</dbReference>
<feature type="compositionally biased region" description="Low complexity" evidence="4">
    <location>
        <begin position="178"/>
        <end position="190"/>
    </location>
</feature>
<feature type="domain" description="Clp ATPase C-terminal" evidence="6">
    <location>
        <begin position="729"/>
        <end position="820"/>
    </location>
</feature>
<proteinExistence type="predicted"/>
<dbReference type="Gene3D" id="1.10.1780.10">
    <property type="entry name" value="Clp, N-terminal domain"/>
    <property type="match status" value="1"/>
</dbReference>
<dbReference type="Pfam" id="PF10431">
    <property type="entry name" value="ClpB_D2-small"/>
    <property type="match status" value="1"/>
</dbReference>
<dbReference type="SUPFAM" id="SSF81923">
    <property type="entry name" value="Double Clp-N motif"/>
    <property type="match status" value="1"/>
</dbReference>
<dbReference type="Proteomes" id="UP000185544">
    <property type="component" value="Chromosome"/>
</dbReference>
<evidence type="ECO:0008006" key="9">
    <source>
        <dbReference type="Google" id="ProtNLM"/>
    </source>
</evidence>
<dbReference type="EMBL" id="CP016908">
    <property type="protein sequence ID" value="APS00719.1"/>
    <property type="molecule type" value="Genomic_DNA"/>
</dbReference>
<protein>
    <recommendedName>
        <fullName evidence="9">Clp R domain-containing protein</fullName>
    </recommendedName>
</protein>
<dbReference type="AlphaFoldDB" id="A0A1L6MZ08"/>
<dbReference type="InterPro" id="IPR001270">
    <property type="entry name" value="ClpA/B"/>
</dbReference>
<dbReference type="KEGG" id="pabo:BCY86_08535"/>
<sequence length="829" mass="91508">MKPNESEIDHIQERAYHLAKRRQETLTTVHLLAALLEKPSHACDLLRERKVEIHPLLEGAKKGDVQENPDTFQRLIKRSQLFAMRSPVQKPGAIHVLFSLCQARNSIAYLILERHGIDITKLRTAAMQLALGLVGPRRFVTIPGEAHTASINRVYQSTLSSPLAHSPKDRCGKEKKNPSSVSPIPRSGSPSPAPPSAHPPTLSPRKPASSTRPVIQRKMMATSCSLKPHANRFSLDPKCYPLLNQLGKNLTLAAASGQLDQVVGRQREIEKVLDILAKREGNNPCLIGPPGVGKTSIVRGVAFHTAFTSHPLDERILIEVTIPALLAGTGMRGSLIEKLAQLKLEVQRGEGKIILFFDDMHSLFEEANEEGLCEFKVALSQREFACISATTEEQYRRILEEHAGLTRRFTAVEIEAPSSEQALDIIQQVSLSFATYHQVQYPSESLKASVQWSSRYLSDRALPDQAISLLDLAGARARRKGLSQVQPEQIAEIVSEVAGVPNERLLETDHDRLLRVAEVLARRIVGHYDAIQRIAAVLRRHGSGLQAARPIGSFLLLGPTGIGKTEMAKAIAEFLFGSPYALTHLDLSEYAESHSIARLIGSPPGYIGHEAGGQLTSAVRRRPYQVILLDEMEKAHRDVLELFLPVLDEGRLTDGQGRTVNFTNTVLILTSNLGSEVALPAQSKGRMGFLPSAQDMTRTYTDQVIASAKSALPPELFNRFDEILALAPLTRKDVAEIAKRMLTSLIQEIERVHRIHLQVDPQVIEILLDAGGFDQEMGARPMRRTLSRLIEAPIAEMLLQKKLPQNSTLHIREHQGQLAFSSSAPPNAL</sequence>
<accession>A0A1L6MZ08</accession>
<keyword evidence="2" id="KW-0067">ATP-binding</keyword>